<dbReference type="AlphaFoldDB" id="A0A0C2FLS7"/>
<evidence type="ECO:0000313" key="1">
    <source>
        <dbReference type="EMBL" id="KIH45831.1"/>
    </source>
</evidence>
<feature type="non-terminal residue" evidence="1">
    <location>
        <position position="122"/>
    </location>
</feature>
<evidence type="ECO:0000313" key="2">
    <source>
        <dbReference type="Proteomes" id="UP000054047"/>
    </source>
</evidence>
<reference evidence="1 2" key="1">
    <citation type="submission" date="2013-12" db="EMBL/GenBank/DDBJ databases">
        <title>Draft genome of the parsitic nematode Ancylostoma duodenale.</title>
        <authorList>
            <person name="Mitreva M."/>
        </authorList>
    </citation>
    <scope>NUCLEOTIDE SEQUENCE [LARGE SCALE GENOMIC DNA]</scope>
    <source>
        <strain evidence="1 2">Zhejiang</strain>
    </source>
</reference>
<proteinExistence type="predicted"/>
<dbReference type="PANTHER" id="PTHR14918:SF3">
    <property type="entry name" value="KICSTOR COMPLEX PROTEIN SZT2"/>
    <property type="match status" value="1"/>
</dbReference>
<dbReference type="EMBL" id="KN771012">
    <property type="protein sequence ID" value="KIH45831.1"/>
    <property type="molecule type" value="Genomic_DNA"/>
</dbReference>
<name>A0A0C2FLS7_9BILA</name>
<dbReference type="PANTHER" id="PTHR14918">
    <property type="entry name" value="KICSTOR COMPLEX PROTEIN SZT2"/>
    <property type="match status" value="1"/>
</dbReference>
<dbReference type="GO" id="GO:0005777">
    <property type="term" value="C:peroxisome"/>
    <property type="evidence" value="ECO:0007669"/>
    <property type="project" value="InterPro"/>
</dbReference>
<dbReference type="Proteomes" id="UP000054047">
    <property type="component" value="Unassembled WGS sequence"/>
</dbReference>
<protein>
    <submittedName>
        <fullName evidence="1">Uncharacterized protein</fullName>
    </submittedName>
</protein>
<keyword evidence="2" id="KW-1185">Reference proteome</keyword>
<gene>
    <name evidence="1" type="ORF">ANCDUO_24122</name>
</gene>
<sequence length="122" mass="13618">MPDAHALQQLLSQLRSYTVSCSFIQTITAQYLAPSSVDGPLLLHHHGEILQLQGRSRSEACFGHVASCELFHFLAMATFGAYIPNCRCSIGVDMNEIHEPLVCSDTEEEVDEEEFKPLNPFH</sequence>
<dbReference type="OrthoDB" id="43547at2759"/>
<organism evidence="1 2">
    <name type="scientific">Ancylostoma duodenale</name>
    <dbReference type="NCBI Taxonomy" id="51022"/>
    <lineage>
        <taxon>Eukaryota</taxon>
        <taxon>Metazoa</taxon>
        <taxon>Ecdysozoa</taxon>
        <taxon>Nematoda</taxon>
        <taxon>Chromadorea</taxon>
        <taxon>Rhabditida</taxon>
        <taxon>Rhabditina</taxon>
        <taxon>Rhabditomorpha</taxon>
        <taxon>Strongyloidea</taxon>
        <taxon>Ancylostomatidae</taxon>
        <taxon>Ancylostomatinae</taxon>
        <taxon>Ancylostoma</taxon>
    </lineage>
</organism>
<accession>A0A0C2FLS7</accession>
<dbReference type="InterPro" id="IPR033228">
    <property type="entry name" value="SZT2"/>
</dbReference>